<evidence type="ECO:0000313" key="3">
    <source>
        <dbReference type="Proteomes" id="UP001377567"/>
    </source>
</evidence>
<protein>
    <submittedName>
        <fullName evidence="2">RNA-processing protein</fullName>
    </submittedName>
</protein>
<proteinExistence type="predicted"/>
<sequence length="462" mass="52024">MSSNPVPQSVNVSHALPATVIQQMRTNIDEYQNKLPLTEQEQGKLTSYISDLNKALKEFTNDNKHVQPGGQGVTNIDIELVNGLVSLYHDYLNKFLSIQKNIDSNPVVEGSVKPKTQKAKSDSPNLNLDKGVLALKNQATENAQEMEISADQSEPQNDQSGEENQNSQQVEEPPTEPKMKVEKPKRKKVPKKEIYIADLSKKREQSPSDSNETEEVAEPEQPSQKKISFTKYLKKDETVVESKKRQLVDDDSSEANSTVSSDSTAVKRMKIDNSEVKIRSILKNSELNSLQTASDAIDGKIKKKVGITFPGETDLVRVYGEDLPDDGLKVTPNELKKLLRPFKEGEPHEKVLLEDFVPKPQKLIIDTNVENSDISELFGGPVKCETQTPVLYRDNFKNFSKDLMKPPREPIPEMNNSRDTSKPLVVKAYGRNSLLLRNDRGGLPYKRVPEVRRNAYPVRYQK</sequence>
<dbReference type="Proteomes" id="UP001377567">
    <property type="component" value="Unassembled WGS sequence"/>
</dbReference>
<keyword evidence="3" id="KW-1185">Reference proteome</keyword>
<feature type="region of interest" description="Disordered" evidence="1">
    <location>
        <begin position="143"/>
        <end position="266"/>
    </location>
</feature>
<dbReference type="EMBL" id="BTGD01000008">
    <property type="protein sequence ID" value="GMM56395.1"/>
    <property type="molecule type" value="Genomic_DNA"/>
</dbReference>
<name>A0AAV5RXR1_MAUHU</name>
<comment type="caution">
    <text evidence="2">The sequence shown here is derived from an EMBL/GenBank/DDBJ whole genome shotgun (WGS) entry which is preliminary data.</text>
</comment>
<feature type="compositionally biased region" description="Polar residues" evidence="1">
    <location>
        <begin position="254"/>
        <end position="264"/>
    </location>
</feature>
<feature type="compositionally biased region" description="Polar residues" evidence="1">
    <location>
        <begin position="150"/>
        <end position="170"/>
    </location>
</feature>
<feature type="region of interest" description="Disordered" evidence="1">
    <location>
        <begin position="403"/>
        <end position="423"/>
    </location>
</feature>
<organism evidence="2 3">
    <name type="scientific">Maudiozyma humilis</name>
    <name type="common">Sour dough yeast</name>
    <name type="synonym">Kazachstania humilis</name>
    <dbReference type="NCBI Taxonomy" id="51915"/>
    <lineage>
        <taxon>Eukaryota</taxon>
        <taxon>Fungi</taxon>
        <taxon>Dikarya</taxon>
        <taxon>Ascomycota</taxon>
        <taxon>Saccharomycotina</taxon>
        <taxon>Saccharomycetes</taxon>
        <taxon>Saccharomycetales</taxon>
        <taxon>Saccharomycetaceae</taxon>
        <taxon>Maudiozyma</taxon>
    </lineage>
</organism>
<feature type="compositionally biased region" description="Basic and acidic residues" evidence="1">
    <location>
        <begin position="191"/>
        <end position="206"/>
    </location>
</feature>
<feature type="compositionally biased region" description="Basic and acidic residues" evidence="1">
    <location>
        <begin position="233"/>
        <end position="248"/>
    </location>
</feature>
<dbReference type="AlphaFoldDB" id="A0AAV5RXR1"/>
<evidence type="ECO:0000256" key="1">
    <source>
        <dbReference type="SAM" id="MobiDB-lite"/>
    </source>
</evidence>
<reference evidence="2 3" key="1">
    <citation type="journal article" date="2023" name="Elife">
        <title>Identification of key yeast species and microbe-microbe interactions impacting larval growth of Drosophila in the wild.</title>
        <authorList>
            <person name="Mure A."/>
            <person name="Sugiura Y."/>
            <person name="Maeda R."/>
            <person name="Honda K."/>
            <person name="Sakurai N."/>
            <person name="Takahashi Y."/>
            <person name="Watada M."/>
            <person name="Katoh T."/>
            <person name="Gotoh A."/>
            <person name="Gotoh Y."/>
            <person name="Taniguchi I."/>
            <person name="Nakamura K."/>
            <person name="Hayashi T."/>
            <person name="Katayama T."/>
            <person name="Uemura T."/>
            <person name="Hattori Y."/>
        </authorList>
    </citation>
    <scope>NUCLEOTIDE SEQUENCE [LARGE SCALE GENOMIC DNA]</scope>
    <source>
        <strain evidence="2 3">KH-74</strain>
    </source>
</reference>
<gene>
    <name evidence="2" type="ORF">DAKH74_030110</name>
</gene>
<evidence type="ECO:0000313" key="2">
    <source>
        <dbReference type="EMBL" id="GMM56395.1"/>
    </source>
</evidence>
<feature type="region of interest" description="Disordered" evidence="1">
    <location>
        <begin position="106"/>
        <end position="128"/>
    </location>
</feature>
<accession>A0AAV5RXR1</accession>